<sequence length="103" mass="11166">FTINGVSFHPPPIPVLLQILSRTQAADKLLPAGSVYTLPPNSTVELSMPGFSVGHRHTFDVVRSASSSTYNHQNPVRKDVVHIGEIGTDVTICFKTDNAGPWL</sequence>
<dbReference type="EMBL" id="KZ293652">
    <property type="protein sequence ID" value="PBK95196.1"/>
    <property type="molecule type" value="Genomic_DNA"/>
</dbReference>
<protein>
    <submittedName>
        <fullName evidence="2">Cupredoxin</fullName>
    </submittedName>
</protein>
<dbReference type="GO" id="GO:0016491">
    <property type="term" value="F:oxidoreductase activity"/>
    <property type="evidence" value="ECO:0007669"/>
    <property type="project" value="InterPro"/>
</dbReference>
<dbReference type="Proteomes" id="UP000217790">
    <property type="component" value="Unassembled WGS sequence"/>
</dbReference>
<dbReference type="AlphaFoldDB" id="A0A2H3E6A8"/>
<dbReference type="InParanoid" id="A0A2H3E6A8"/>
<dbReference type="OrthoDB" id="2121828at2759"/>
<evidence type="ECO:0000313" key="2">
    <source>
        <dbReference type="EMBL" id="PBK95196.1"/>
    </source>
</evidence>
<dbReference type="OMA" id="HENTFYV"/>
<feature type="non-terminal residue" evidence="2">
    <location>
        <position position="1"/>
    </location>
</feature>
<dbReference type="InterPro" id="IPR008972">
    <property type="entry name" value="Cupredoxin"/>
</dbReference>
<dbReference type="Pfam" id="PF07731">
    <property type="entry name" value="Cu-oxidase_2"/>
    <property type="match status" value="1"/>
</dbReference>
<dbReference type="InterPro" id="IPR011706">
    <property type="entry name" value="Cu-oxidase_C"/>
</dbReference>
<evidence type="ECO:0000313" key="3">
    <source>
        <dbReference type="Proteomes" id="UP000217790"/>
    </source>
</evidence>
<organism evidence="2 3">
    <name type="scientific">Armillaria gallica</name>
    <name type="common">Bulbous honey fungus</name>
    <name type="synonym">Armillaria bulbosa</name>
    <dbReference type="NCBI Taxonomy" id="47427"/>
    <lineage>
        <taxon>Eukaryota</taxon>
        <taxon>Fungi</taxon>
        <taxon>Dikarya</taxon>
        <taxon>Basidiomycota</taxon>
        <taxon>Agaricomycotina</taxon>
        <taxon>Agaricomycetes</taxon>
        <taxon>Agaricomycetidae</taxon>
        <taxon>Agaricales</taxon>
        <taxon>Marasmiineae</taxon>
        <taxon>Physalacriaceae</taxon>
        <taxon>Armillaria</taxon>
    </lineage>
</organism>
<name>A0A2H3E6A8_ARMGA</name>
<keyword evidence="3" id="KW-1185">Reference proteome</keyword>
<dbReference type="SUPFAM" id="SSF49503">
    <property type="entry name" value="Cupredoxins"/>
    <property type="match status" value="1"/>
</dbReference>
<evidence type="ECO:0000259" key="1">
    <source>
        <dbReference type="Pfam" id="PF07731"/>
    </source>
</evidence>
<proteinExistence type="predicted"/>
<feature type="domain" description="Plastocyanin-like" evidence="1">
    <location>
        <begin position="10"/>
        <end position="103"/>
    </location>
</feature>
<reference evidence="3" key="1">
    <citation type="journal article" date="2017" name="Nat. Ecol. Evol.">
        <title>Genome expansion and lineage-specific genetic innovations in the forest pathogenic fungi Armillaria.</title>
        <authorList>
            <person name="Sipos G."/>
            <person name="Prasanna A.N."/>
            <person name="Walter M.C."/>
            <person name="O'Connor E."/>
            <person name="Balint B."/>
            <person name="Krizsan K."/>
            <person name="Kiss B."/>
            <person name="Hess J."/>
            <person name="Varga T."/>
            <person name="Slot J."/>
            <person name="Riley R."/>
            <person name="Boka B."/>
            <person name="Rigling D."/>
            <person name="Barry K."/>
            <person name="Lee J."/>
            <person name="Mihaltcheva S."/>
            <person name="LaButti K."/>
            <person name="Lipzen A."/>
            <person name="Waldron R."/>
            <person name="Moloney N.M."/>
            <person name="Sperisen C."/>
            <person name="Kredics L."/>
            <person name="Vagvoelgyi C."/>
            <person name="Patrignani A."/>
            <person name="Fitzpatrick D."/>
            <person name="Nagy I."/>
            <person name="Doyle S."/>
            <person name="Anderson J.B."/>
            <person name="Grigoriev I.V."/>
            <person name="Gueldener U."/>
            <person name="Muensterkoetter M."/>
            <person name="Nagy L.G."/>
        </authorList>
    </citation>
    <scope>NUCLEOTIDE SEQUENCE [LARGE SCALE GENOMIC DNA]</scope>
    <source>
        <strain evidence="3">Ar21-2</strain>
    </source>
</reference>
<feature type="non-terminal residue" evidence="2">
    <location>
        <position position="103"/>
    </location>
</feature>
<dbReference type="Gene3D" id="2.60.40.420">
    <property type="entry name" value="Cupredoxins - blue copper proteins"/>
    <property type="match status" value="1"/>
</dbReference>
<dbReference type="GO" id="GO:0005507">
    <property type="term" value="F:copper ion binding"/>
    <property type="evidence" value="ECO:0007669"/>
    <property type="project" value="InterPro"/>
</dbReference>
<gene>
    <name evidence="2" type="ORF">ARMGADRAFT_908900</name>
</gene>
<dbReference type="STRING" id="47427.A0A2H3E6A8"/>
<accession>A0A2H3E6A8</accession>